<keyword evidence="1" id="KW-1133">Transmembrane helix</keyword>
<keyword evidence="4" id="KW-1185">Reference proteome</keyword>
<evidence type="ECO:0000259" key="2">
    <source>
        <dbReference type="PROSITE" id="PS50878"/>
    </source>
</evidence>
<keyword evidence="3" id="KW-0808">Transferase</keyword>
<evidence type="ECO:0000256" key="1">
    <source>
        <dbReference type="SAM" id="Phobius"/>
    </source>
</evidence>
<keyword evidence="1" id="KW-0472">Membrane</keyword>
<dbReference type="Gene3D" id="3.30.70.270">
    <property type="match status" value="1"/>
</dbReference>
<organism evidence="3 4">
    <name type="scientific">Trifolium medium</name>
    <dbReference type="NCBI Taxonomy" id="97028"/>
    <lineage>
        <taxon>Eukaryota</taxon>
        <taxon>Viridiplantae</taxon>
        <taxon>Streptophyta</taxon>
        <taxon>Embryophyta</taxon>
        <taxon>Tracheophyta</taxon>
        <taxon>Spermatophyta</taxon>
        <taxon>Magnoliopsida</taxon>
        <taxon>eudicotyledons</taxon>
        <taxon>Gunneridae</taxon>
        <taxon>Pentapetalae</taxon>
        <taxon>rosids</taxon>
        <taxon>fabids</taxon>
        <taxon>Fabales</taxon>
        <taxon>Fabaceae</taxon>
        <taxon>Papilionoideae</taxon>
        <taxon>50 kb inversion clade</taxon>
        <taxon>NPAAA clade</taxon>
        <taxon>Hologalegina</taxon>
        <taxon>IRL clade</taxon>
        <taxon>Trifolieae</taxon>
        <taxon>Trifolium</taxon>
    </lineage>
</organism>
<feature type="domain" description="Reverse transcriptase" evidence="2">
    <location>
        <begin position="1"/>
        <end position="82"/>
    </location>
</feature>
<keyword evidence="3" id="KW-0548">Nucleotidyltransferase</keyword>
<dbReference type="Pfam" id="PF00078">
    <property type="entry name" value="RVT_1"/>
    <property type="match status" value="1"/>
</dbReference>
<comment type="caution">
    <text evidence="3">The sequence shown here is derived from an EMBL/GenBank/DDBJ whole genome shotgun (WGS) entry which is preliminary data.</text>
</comment>
<reference evidence="3 4" key="1">
    <citation type="journal article" date="2018" name="Front. Plant Sci.">
        <title>Red Clover (Trifolium pratense) and Zigzag Clover (T. medium) - A Picture of Genomic Similarities and Differences.</title>
        <authorList>
            <person name="Dluhosova J."/>
            <person name="Istvanek J."/>
            <person name="Nedelnik J."/>
            <person name="Repkova J."/>
        </authorList>
    </citation>
    <scope>NUCLEOTIDE SEQUENCE [LARGE SCALE GENOMIC DNA]</scope>
    <source>
        <strain evidence="4">cv. 10/8</strain>
        <tissue evidence="3">Leaf</tissue>
    </source>
</reference>
<dbReference type="InterPro" id="IPR053134">
    <property type="entry name" value="RNA-dir_DNA_polymerase"/>
</dbReference>
<evidence type="ECO:0000313" key="3">
    <source>
        <dbReference type="EMBL" id="MCI48932.1"/>
    </source>
</evidence>
<name>A0A392SKG9_9FABA</name>
<dbReference type="InterPro" id="IPR043128">
    <property type="entry name" value="Rev_trsase/Diguanyl_cyclase"/>
</dbReference>
<dbReference type="FunFam" id="3.30.70.270:FF:000003">
    <property type="entry name" value="Transposon Ty3-G Gag-Pol polyprotein"/>
    <property type="match status" value="1"/>
</dbReference>
<dbReference type="PROSITE" id="PS50878">
    <property type="entry name" value="RT_POL"/>
    <property type="match status" value="1"/>
</dbReference>
<feature type="transmembrane region" description="Helical" evidence="1">
    <location>
        <begin position="20"/>
        <end position="38"/>
    </location>
</feature>
<dbReference type="SUPFAM" id="SSF56672">
    <property type="entry name" value="DNA/RNA polymerases"/>
    <property type="match status" value="1"/>
</dbReference>
<dbReference type="InterPro" id="IPR043502">
    <property type="entry name" value="DNA/RNA_pol_sf"/>
</dbReference>
<sequence>MSFGVTNAPAIFMDYMNRIFHPFLVKFVVVFIDDILIYSRRKEEHEEHLRQVLQILREKELHANPLKCEFWLEKVNFLGHVKGRNCGGPGKDQD</sequence>
<dbReference type="InterPro" id="IPR000477">
    <property type="entry name" value="RT_dom"/>
</dbReference>
<dbReference type="AlphaFoldDB" id="A0A392SKG9"/>
<keyword evidence="3" id="KW-0695">RNA-directed DNA polymerase</keyword>
<dbReference type="CDD" id="cd01647">
    <property type="entry name" value="RT_LTR"/>
    <property type="match status" value="1"/>
</dbReference>
<feature type="non-terminal residue" evidence="3">
    <location>
        <position position="94"/>
    </location>
</feature>
<dbReference type="PANTHER" id="PTHR24559">
    <property type="entry name" value="TRANSPOSON TY3-I GAG-POL POLYPROTEIN"/>
    <property type="match status" value="1"/>
</dbReference>
<keyword evidence="1" id="KW-0812">Transmembrane</keyword>
<evidence type="ECO:0000313" key="4">
    <source>
        <dbReference type="Proteomes" id="UP000265520"/>
    </source>
</evidence>
<dbReference type="PANTHER" id="PTHR24559:SF444">
    <property type="entry name" value="REVERSE TRANSCRIPTASE DOMAIN-CONTAINING PROTEIN"/>
    <property type="match status" value="1"/>
</dbReference>
<dbReference type="EMBL" id="LXQA010393527">
    <property type="protein sequence ID" value="MCI48932.1"/>
    <property type="molecule type" value="Genomic_DNA"/>
</dbReference>
<accession>A0A392SKG9</accession>
<protein>
    <submittedName>
        <fullName evidence="3">RNA-directed DNA polymerase (Reverse transcriptase)</fullName>
    </submittedName>
</protein>
<dbReference type="Proteomes" id="UP000265520">
    <property type="component" value="Unassembled WGS sequence"/>
</dbReference>
<proteinExistence type="predicted"/>
<dbReference type="GO" id="GO:0003964">
    <property type="term" value="F:RNA-directed DNA polymerase activity"/>
    <property type="evidence" value="ECO:0007669"/>
    <property type="project" value="UniProtKB-KW"/>
</dbReference>